<dbReference type="RefSeq" id="WP_149485602.1">
    <property type="nucleotide sequence ID" value="NZ_CP036150.1"/>
</dbReference>
<dbReference type="EMBL" id="CP036150">
    <property type="protein sequence ID" value="QEN07522.1"/>
    <property type="molecule type" value="Genomic_DNA"/>
</dbReference>
<keyword evidence="2" id="KW-1185">Reference proteome</keyword>
<evidence type="ECO:0000313" key="1">
    <source>
        <dbReference type="EMBL" id="QEN07522.1"/>
    </source>
</evidence>
<dbReference type="KEGG" id="ock:EXM22_05780"/>
<evidence type="ECO:0000313" key="2">
    <source>
        <dbReference type="Proteomes" id="UP000324209"/>
    </source>
</evidence>
<sequence>MGFAKEMNPEVLQHLQLLAGKDKTLDENYLKDLIKAWQKKERTFMKQVRSYHMTIESEIPSQESRAFIVLTFSGSILGVGPSQSNGSRQVIYASVGLRKEVPEKLLEDNITLNSPVKLDKEVLFKGGTLQKSSPVYKIALMKEALPQTQTRQLKDATQIMTKEFVSINNTIIPE</sequence>
<reference evidence="1 2" key="1">
    <citation type="submission" date="2019-02" db="EMBL/GenBank/DDBJ databases">
        <title>Complete Genome Sequence and Methylome Analysis of free living Spirochaetas.</title>
        <authorList>
            <person name="Fomenkov A."/>
            <person name="Dubinina G."/>
            <person name="Leshcheva N."/>
            <person name="Mikheeva N."/>
            <person name="Grabovich M."/>
            <person name="Vincze T."/>
            <person name="Roberts R.J."/>
        </authorList>
    </citation>
    <scope>NUCLEOTIDE SEQUENCE [LARGE SCALE GENOMIC DNA]</scope>
    <source>
        <strain evidence="1 2">K2</strain>
    </source>
</reference>
<accession>A0A5C1QMX5</accession>
<dbReference type="AlphaFoldDB" id="A0A5C1QMX5"/>
<dbReference type="Proteomes" id="UP000324209">
    <property type="component" value="Chromosome"/>
</dbReference>
<protein>
    <submittedName>
        <fullName evidence="1">Uncharacterized protein</fullName>
    </submittedName>
</protein>
<gene>
    <name evidence="1" type="ORF">EXM22_05780</name>
</gene>
<organism evidence="1 2">
    <name type="scientific">Oceanispirochaeta crateris</name>
    <dbReference type="NCBI Taxonomy" id="2518645"/>
    <lineage>
        <taxon>Bacteria</taxon>
        <taxon>Pseudomonadati</taxon>
        <taxon>Spirochaetota</taxon>
        <taxon>Spirochaetia</taxon>
        <taxon>Spirochaetales</taxon>
        <taxon>Spirochaetaceae</taxon>
        <taxon>Oceanispirochaeta</taxon>
    </lineage>
</organism>
<dbReference type="OrthoDB" id="369426at2"/>
<name>A0A5C1QMX5_9SPIO</name>
<proteinExistence type="predicted"/>